<dbReference type="AlphaFoldDB" id="A0A011TED1"/>
<sequence>MTDEKPLTLTRQQAAALCGLSPAGFDVWVRKGIVPPAIAGTRRWSRAAVERALGAGPDDVPELSPFEQWEVEQEKKKRLAKR</sequence>
<dbReference type="RefSeq" id="WP_035023622.1">
    <property type="nucleotide sequence ID" value="NZ_KK073879.1"/>
</dbReference>
<proteinExistence type="predicted"/>
<accession>A0A011TED1</accession>
<evidence type="ECO:0008006" key="3">
    <source>
        <dbReference type="Google" id="ProtNLM"/>
    </source>
</evidence>
<dbReference type="STRING" id="69279.BG36_14400"/>
<dbReference type="SUPFAM" id="SSF46955">
    <property type="entry name" value="Putative DNA-binding domain"/>
    <property type="match status" value="1"/>
</dbReference>
<dbReference type="HOGENOM" id="CLU_183049_0_0_5"/>
<comment type="caution">
    <text evidence="1">The sequence shown here is derived from an EMBL/GenBank/DDBJ whole genome shotgun (WGS) entry which is preliminary data.</text>
</comment>
<organism evidence="1 2">
    <name type="scientific">Aquamicrobium defluvii</name>
    <dbReference type="NCBI Taxonomy" id="69279"/>
    <lineage>
        <taxon>Bacteria</taxon>
        <taxon>Pseudomonadati</taxon>
        <taxon>Pseudomonadota</taxon>
        <taxon>Alphaproteobacteria</taxon>
        <taxon>Hyphomicrobiales</taxon>
        <taxon>Phyllobacteriaceae</taxon>
        <taxon>Aquamicrobium</taxon>
    </lineage>
</organism>
<protein>
    <recommendedName>
        <fullName evidence="3">Helix-turn-helix domain-containing protein</fullName>
    </recommendedName>
</protein>
<dbReference type="EMBL" id="JENY01000003">
    <property type="protein sequence ID" value="EXL10009.1"/>
    <property type="molecule type" value="Genomic_DNA"/>
</dbReference>
<evidence type="ECO:0000313" key="1">
    <source>
        <dbReference type="EMBL" id="EXL10009.1"/>
    </source>
</evidence>
<evidence type="ECO:0000313" key="2">
    <source>
        <dbReference type="Proteomes" id="UP000019849"/>
    </source>
</evidence>
<gene>
    <name evidence="1" type="ORF">BG36_14400</name>
</gene>
<dbReference type="Proteomes" id="UP000019849">
    <property type="component" value="Unassembled WGS sequence"/>
</dbReference>
<dbReference type="PATRIC" id="fig|69279.3.peg.732"/>
<dbReference type="InterPro" id="IPR009061">
    <property type="entry name" value="DNA-bd_dom_put_sf"/>
</dbReference>
<reference evidence="1 2" key="1">
    <citation type="submission" date="2014-02" db="EMBL/GenBank/DDBJ databases">
        <title>Aquamicrobium defluvii Genome sequencing.</title>
        <authorList>
            <person name="Wang X."/>
        </authorList>
    </citation>
    <scope>NUCLEOTIDE SEQUENCE [LARGE SCALE GENOMIC DNA]</scope>
    <source>
        <strain evidence="1 2">W13Z1</strain>
    </source>
</reference>
<name>A0A011TED1_9HYPH</name>